<evidence type="ECO:0000313" key="3">
    <source>
        <dbReference type="EMBL" id="KAJ8948595.1"/>
    </source>
</evidence>
<dbReference type="InterPro" id="IPR036397">
    <property type="entry name" value="RNaseH_sf"/>
</dbReference>
<evidence type="ECO:0000313" key="4">
    <source>
        <dbReference type="Proteomes" id="UP001162162"/>
    </source>
</evidence>
<protein>
    <recommendedName>
        <fullName evidence="2">DDE-1 domain-containing protein</fullName>
    </recommendedName>
</protein>
<feature type="domain" description="DDE-1" evidence="2">
    <location>
        <begin position="114"/>
        <end position="291"/>
    </location>
</feature>
<evidence type="ECO:0000259" key="2">
    <source>
        <dbReference type="Pfam" id="PF03184"/>
    </source>
</evidence>
<dbReference type="Pfam" id="PF03184">
    <property type="entry name" value="DDE_1"/>
    <property type="match status" value="1"/>
</dbReference>
<feature type="compositionally biased region" description="Polar residues" evidence="1">
    <location>
        <begin position="365"/>
        <end position="375"/>
    </location>
</feature>
<evidence type="ECO:0000256" key="1">
    <source>
        <dbReference type="SAM" id="MobiDB-lite"/>
    </source>
</evidence>
<dbReference type="GO" id="GO:0003677">
    <property type="term" value="F:DNA binding"/>
    <property type="evidence" value="ECO:0007669"/>
    <property type="project" value="TreeGrafter"/>
</dbReference>
<gene>
    <name evidence="3" type="ORF">NQ318_007599</name>
</gene>
<dbReference type="Gene3D" id="3.30.420.10">
    <property type="entry name" value="Ribonuclease H-like superfamily/Ribonuclease H"/>
    <property type="match status" value="1"/>
</dbReference>
<dbReference type="AlphaFoldDB" id="A0AAV8YDF3"/>
<accession>A0AAV8YDF3</accession>
<sequence>MKISQLCEEYQVPRSTVQHILKTKDKIKHACVKIERLQGNCASRKHIGKSVDDELDHVVFKWFCQKREIGVPQHHYPLENIYNADEFGLQYKSLPKKTLVLPNEKEVPGHKPVKERITVMVCANASGTDNIPLLAIGKYQMPRCFNRVDKPPVQYEAQSSAWMSEDIFRRWFTNVFVPHVTQRDPNGRFILLLDNAPAHPSADELILIDERVLVQYLPANCTSLIQPMDQGVICAIKKQYMREYLYRLLSHGHSSHEEVVKFYKGWSLLDCLKILKAAWDEVSTSTLANAWKKLIPSHVTNVFEHVLRNESSRSVTYGDIAALLNKIPGGDACSVQEAQQWLDEKLQVFRVLTDAELLNRCRNSHSTGTLEASDNNFEEEPENQYENTDPGPSA</sequence>
<name>A0AAV8YDF3_9CUCU</name>
<keyword evidence="4" id="KW-1185">Reference proteome</keyword>
<proteinExistence type="predicted"/>
<dbReference type="PANTHER" id="PTHR19303">
    <property type="entry name" value="TRANSPOSON"/>
    <property type="match status" value="1"/>
</dbReference>
<reference evidence="3" key="1">
    <citation type="journal article" date="2023" name="Insect Mol. Biol.">
        <title>Genome sequencing provides insights into the evolution of gene families encoding plant cell wall-degrading enzymes in longhorned beetles.</title>
        <authorList>
            <person name="Shin N.R."/>
            <person name="Okamura Y."/>
            <person name="Kirsch R."/>
            <person name="Pauchet Y."/>
        </authorList>
    </citation>
    <scope>NUCLEOTIDE SEQUENCE</scope>
    <source>
        <strain evidence="3">AMC_N1</strain>
    </source>
</reference>
<dbReference type="PANTHER" id="PTHR19303:SF73">
    <property type="entry name" value="PROTEIN PDC2"/>
    <property type="match status" value="1"/>
</dbReference>
<dbReference type="InterPro" id="IPR004875">
    <property type="entry name" value="DDE_SF_endonuclease_dom"/>
</dbReference>
<dbReference type="InterPro" id="IPR050863">
    <property type="entry name" value="CenT-Element_Derived"/>
</dbReference>
<dbReference type="GO" id="GO:0005634">
    <property type="term" value="C:nucleus"/>
    <property type="evidence" value="ECO:0007669"/>
    <property type="project" value="TreeGrafter"/>
</dbReference>
<feature type="region of interest" description="Disordered" evidence="1">
    <location>
        <begin position="365"/>
        <end position="394"/>
    </location>
</feature>
<dbReference type="Gene3D" id="1.10.10.60">
    <property type="entry name" value="Homeodomain-like"/>
    <property type="match status" value="1"/>
</dbReference>
<comment type="caution">
    <text evidence="3">The sequence shown here is derived from an EMBL/GenBank/DDBJ whole genome shotgun (WGS) entry which is preliminary data.</text>
</comment>
<organism evidence="3 4">
    <name type="scientific">Aromia moschata</name>
    <dbReference type="NCBI Taxonomy" id="1265417"/>
    <lineage>
        <taxon>Eukaryota</taxon>
        <taxon>Metazoa</taxon>
        <taxon>Ecdysozoa</taxon>
        <taxon>Arthropoda</taxon>
        <taxon>Hexapoda</taxon>
        <taxon>Insecta</taxon>
        <taxon>Pterygota</taxon>
        <taxon>Neoptera</taxon>
        <taxon>Endopterygota</taxon>
        <taxon>Coleoptera</taxon>
        <taxon>Polyphaga</taxon>
        <taxon>Cucujiformia</taxon>
        <taxon>Chrysomeloidea</taxon>
        <taxon>Cerambycidae</taxon>
        <taxon>Cerambycinae</taxon>
        <taxon>Callichromatini</taxon>
        <taxon>Aromia</taxon>
    </lineage>
</organism>
<dbReference type="EMBL" id="JAPWTK010000134">
    <property type="protein sequence ID" value="KAJ8948595.1"/>
    <property type="molecule type" value="Genomic_DNA"/>
</dbReference>
<dbReference type="Proteomes" id="UP001162162">
    <property type="component" value="Unassembled WGS sequence"/>
</dbReference>